<reference evidence="2" key="2">
    <citation type="journal article" date="2023" name="Int. J. Mol. Sci.">
        <title>De Novo Assembly and Annotation of 11 Diverse Shrub Willow (Salix) Genomes Reveals Novel Gene Organization in Sex-Linked Regions.</title>
        <authorList>
            <person name="Hyden B."/>
            <person name="Feng K."/>
            <person name="Yates T.B."/>
            <person name="Jawdy S."/>
            <person name="Cereghino C."/>
            <person name="Smart L.B."/>
            <person name="Muchero W."/>
        </authorList>
    </citation>
    <scope>NUCLEOTIDE SEQUENCE</scope>
    <source>
        <tissue evidence="2">Shoot tip</tissue>
    </source>
</reference>
<evidence type="ECO:0000313" key="2">
    <source>
        <dbReference type="EMBL" id="KAJ6311551.1"/>
    </source>
</evidence>
<keyword evidence="3" id="KW-1185">Reference proteome</keyword>
<protein>
    <recommendedName>
        <fullName evidence="1">ABC1 atypical kinase-like domain-containing protein</fullName>
    </recommendedName>
</protein>
<dbReference type="EMBL" id="JAPFFI010000024">
    <property type="protein sequence ID" value="KAJ6311551.1"/>
    <property type="molecule type" value="Genomic_DNA"/>
</dbReference>
<evidence type="ECO:0000313" key="3">
    <source>
        <dbReference type="Proteomes" id="UP001141253"/>
    </source>
</evidence>
<proteinExistence type="predicted"/>
<dbReference type="Proteomes" id="UP001141253">
    <property type="component" value="Chromosome 10"/>
</dbReference>
<name>A0ABQ8ZTP7_9ROSI</name>
<reference evidence="2" key="1">
    <citation type="submission" date="2022-10" db="EMBL/GenBank/DDBJ databases">
        <authorList>
            <person name="Hyden B.L."/>
            <person name="Feng K."/>
            <person name="Yates T."/>
            <person name="Jawdy S."/>
            <person name="Smart L.B."/>
            <person name="Muchero W."/>
        </authorList>
    </citation>
    <scope>NUCLEOTIDE SEQUENCE</scope>
    <source>
        <tissue evidence="2">Shoot tip</tissue>
    </source>
</reference>
<sequence length="39" mass="4504">MPPSFSLQDAHSSFSFMYAPKIFPDLSRKRVLTMEWVVG</sequence>
<comment type="caution">
    <text evidence="2">The sequence shown here is derived from an EMBL/GenBank/DDBJ whole genome shotgun (WGS) entry which is preliminary data.</text>
</comment>
<evidence type="ECO:0000259" key="1">
    <source>
        <dbReference type="Pfam" id="PF03109"/>
    </source>
</evidence>
<accession>A0ABQ8ZTP7</accession>
<dbReference type="Pfam" id="PF03109">
    <property type="entry name" value="ABC1"/>
    <property type="match status" value="1"/>
</dbReference>
<organism evidence="2 3">
    <name type="scientific">Salix suchowensis</name>
    <dbReference type="NCBI Taxonomy" id="1278906"/>
    <lineage>
        <taxon>Eukaryota</taxon>
        <taxon>Viridiplantae</taxon>
        <taxon>Streptophyta</taxon>
        <taxon>Embryophyta</taxon>
        <taxon>Tracheophyta</taxon>
        <taxon>Spermatophyta</taxon>
        <taxon>Magnoliopsida</taxon>
        <taxon>eudicotyledons</taxon>
        <taxon>Gunneridae</taxon>
        <taxon>Pentapetalae</taxon>
        <taxon>rosids</taxon>
        <taxon>fabids</taxon>
        <taxon>Malpighiales</taxon>
        <taxon>Salicaceae</taxon>
        <taxon>Saliceae</taxon>
        <taxon>Salix</taxon>
    </lineage>
</organism>
<feature type="non-terminal residue" evidence="2">
    <location>
        <position position="39"/>
    </location>
</feature>
<feature type="domain" description="ABC1 atypical kinase-like" evidence="1">
    <location>
        <begin position="7"/>
        <end position="39"/>
    </location>
</feature>
<gene>
    <name evidence="2" type="ORF">OIU77_013331</name>
</gene>
<dbReference type="InterPro" id="IPR004147">
    <property type="entry name" value="ABC1_dom"/>
</dbReference>